<protein>
    <submittedName>
        <fullName evidence="1">Uncharacterized protein</fullName>
    </submittedName>
</protein>
<dbReference type="Gene3D" id="1.20.120.640">
    <property type="entry name" value="Anticodon-binding domain of a subclass of class I aminoacyl-tRNA synthetases"/>
    <property type="match status" value="1"/>
</dbReference>
<reference evidence="2" key="1">
    <citation type="submission" date="2023-07" db="EMBL/GenBank/DDBJ databases">
        <title>Whole genome shotgun sequence of Streptomyces nojiriensis NBRC 13794.</title>
        <authorList>
            <person name="Komaki H."/>
            <person name="Tamura T."/>
        </authorList>
    </citation>
    <scope>NUCLEOTIDE SEQUENCE [LARGE SCALE GENOMIC DNA]</scope>
    <source>
        <strain evidence="2">NBRC 13794</strain>
    </source>
</reference>
<dbReference type="Proteomes" id="UP000613974">
    <property type="component" value="Unassembled WGS sequence"/>
</dbReference>
<dbReference type="EMBL" id="BNEC01000003">
    <property type="protein sequence ID" value="GHI67735.1"/>
    <property type="molecule type" value="Genomic_DNA"/>
</dbReference>
<name>A0ABQ3SHX7_9ACTN</name>
<comment type="caution">
    <text evidence="1">The sequence shown here is derived from an EMBL/GenBank/DDBJ whole genome shotgun (WGS) entry which is preliminary data.</text>
</comment>
<sequence>MVTSSPVPEGSTTSLRIMLRIADTRTGRFVEIPTGRRHLLRICVHLPVADAGIGAVHLRAPLVGDLLARAAELHGLESLTVLTTPDLPQEQARALDHAMAALGIHPPATVGVHQATETHCAAADVHVVEYGTAVQEAVGGVRIDVSPVSPAPPDGGVPEGTDPLVVRMLLLGHAYRTPVTVTSPALAEALRTLTHWRQQVAHWAQEPSRPIPADFLQRAHAALADDLGVPGVLDMMAGVAMRADVPAGAKFETFAFLDRVLGLDLVREVGHQHRETP</sequence>
<evidence type="ECO:0000313" key="2">
    <source>
        <dbReference type="Proteomes" id="UP000613974"/>
    </source>
</evidence>
<evidence type="ECO:0000313" key="1">
    <source>
        <dbReference type="EMBL" id="GHI67735.1"/>
    </source>
</evidence>
<accession>A0ABQ3SHX7</accession>
<organism evidence="1 2">
    <name type="scientific">Streptomyces nojiriensis</name>
    <dbReference type="NCBI Taxonomy" id="66374"/>
    <lineage>
        <taxon>Bacteria</taxon>
        <taxon>Bacillati</taxon>
        <taxon>Actinomycetota</taxon>
        <taxon>Actinomycetes</taxon>
        <taxon>Kitasatosporales</taxon>
        <taxon>Streptomycetaceae</taxon>
        <taxon>Streptomyces</taxon>
    </lineage>
</organism>
<proteinExistence type="predicted"/>
<gene>
    <name evidence="1" type="ORF">Snoj_16530</name>
</gene>
<keyword evidence="2" id="KW-1185">Reference proteome</keyword>